<dbReference type="Proteomes" id="UP000030140">
    <property type="component" value="Unassembled WGS sequence"/>
</dbReference>
<comment type="caution">
    <text evidence="2">The sequence shown here is derived from an EMBL/GenBank/DDBJ whole genome shotgun (WGS) entry which is preliminary data.</text>
</comment>
<name>A0A0A2H453_9FLAO</name>
<dbReference type="EMBL" id="JSAQ01000001">
    <property type="protein sequence ID" value="KGO07395.1"/>
    <property type="molecule type" value="Genomic_DNA"/>
</dbReference>
<accession>A0A0A2H453</accession>
<dbReference type="PATRIC" id="fig|1300343.5.peg.1186"/>
<feature type="signal peptide" evidence="1">
    <location>
        <begin position="1"/>
        <end position="20"/>
    </location>
</feature>
<keyword evidence="3" id="KW-1185">Reference proteome</keyword>
<dbReference type="OrthoDB" id="1256349at2"/>
<evidence type="ECO:0000313" key="2">
    <source>
        <dbReference type="EMBL" id="KGO07395.1"/>
    </source>
</evidence>
<sequence>MRITTTALVIILCCFQSLQAQTTREEKKAIRVEKRIKKIERRDSISRVPVKSYVSLSLVSPITPFPRINVGYTRSLNTHWSVGGSVGVGFQGLPYTNEGTSNYSLYEVRPEVLYFIGKGEKYTNYIGLELFYINSKETLLFDTFNPVNDANGTVELVAFDRADYQRVKNGFLVNFGEYTRLSNKLMLRVNFGLGMRFKDNRYSDIQNASFVRFGFEDGFFFDDTNPRRDEGFSTGVEFNMDFRLIYKLD</sequence>
<dbReference type="KEGG" id="ddo:I597_1175"/>
<keyword evidence="1" id="KW-0732">Signal</keyword>
<dbReference type="AlphaFoldDB" id="A0A0A2H453"/>
<gene>
    <name evidence="2" type="ORF">NV36_11480</name>
</gene>
<feature type="chain" id="PRO_5001999483" description="Outer membrane protein beta-barrel domain-containing protein" evidence="1">
    <location>
        <begin position="21"/>
        <end position="249"/>
    </location>
</feature>
<proteinExistence type="predicted"/>
<protein>
    <recommendedName>
        <fullName evidence="4">Outer membrane protein beta-barrel domain-containing protein</fullName>
    </recommendedName>
</protein>
<evidence type="ECO:0000256" key="1">
    <source>
        <dbReference type="SAM" id="SignalP"/>
    </source>
</evidence>
<reference evidence="2 3" key="1">
    <citation type="submission" date="2014-10" db="EMBL/GenBank/DDBJ databases">
        <title>Draft genome sequence of the proteorhodopsin-containing marine bacterium Dokdonia donghaensis.</title>
        <authorList>
            <person name="Gomez-Consarnau L."/>
            <person name="Gonzalez J.M."/>
            <person name="Riedel T."/>
            <person name="Jaenicke S."/>
            <person name="Wagner-Doebler I."/>
            <person name="Fuhrman J.A."/>
        </authorList>
    </citation>
    <scope>NUCLEOTIDE SEQUENCE [LARGE SCALE GENOMIC DNA]</scope>
    <source>
        <strain evidence="2 3">DSW-1</strain>
    </source>
</reference>
<evidence type="ECO:0008006" key="4">
    <source>
        <dbReference type="Google" id="ProtNLM"/>
    </source>
</evidence>
<organism evidence="2 3">
    <name type="scientific">Dokdonia donghaensis DSW-1</name>
    <dbReference type="NCBI Taxonomy" id="1300343"/>
    <lineage>
        <taxon>Bacteria</taxon>
        <taxon>Pseudomonadati</taxon>
        <taxon>Bacteroidota</taxon>
        <taxon>Flavobacteriia</taxon>
        <taxon>Flavobacteriales</taxon>
        <taxon>Flavobacteriaceae</taxon>
        <taxon>Dokdonia</taxon>
    </lineage>
</organism>
<dbReference type="RefSeq" id="WP_035327407.1">
    <property type="nucleotide sequence ID" value="NZ_CP015125.1"/>
</dbReference>
<evidence type="ECO:0000313" key="3">
    <source>
        <dbReference type="Proteomes" id="UP000030140"/>
    </source>
</evidence>